<name>A0A1I8EX50_WUCBA</name>
<protein>
    <submittedName>
        <fullName evidence="1">Uncharacterized protein</fullName>
    </submittedName>
</protein>
<reference evidence="1" key="1">
    <citation type="submission" date="2016-11" db="UniProtKB">
        <authorList>
            <consortium name="WormBaseParasite"/>
        </authorList>
    </citation>
    <scope>IDENTIFICATION</scope>
    <source>
        <strain evidence="1">pt0022</strain>
    </source>
</reference>
<evidence type="ECO:0000313" key="1">
    <source>
        <dbReference type="WBParaSite" id="maker-PairedContig_6014-snap-gene-0.3-mRNA-1"/>
    </source>
</evidence>
<sequence>MFGSVTMTHKAFWYIHASLTMDEEHDMTCLIWMDALLIQLFNLMCNMKIWKEQWWKRGVISSVILQF</sequence>
<dbReference type="WBParaSite" id="maker-PairedContig_6014-snap-gene-0.3-mRNA-1">
    <property type="protein sequence ID" value="maker-PairedContig_6014-snap-gene-0.3-mRNA-1"/>
    <property type="gene ID" value="maker-PairedContig_6014-snap-gene-0.3"/>
</dbReference>
<dbReference type="AlphaFoldDB" id="A0A1I8EX50"/>
<accession>A0A1I8EX50</accession>
<organism evidence="1">
    <name type="scientific">Wuchereria bancrofti</name>
    <dbReference type="NCBI Taxonomy" id="6293"/>
    <lineage>
        <taxon>Eukaryota</taxon>
        <taxon>Metazoa</taxon>
        <taxon>Ecdysozoa</taxon>
        <taxon>Nematoda</taxon>
        <taxon>Chromadorea</taxon>
        <taxon>Rhabditida</taxon>
        <taxon>Spirurina</taxon>
        <taxon>Spiruromorpha</taxon>
        <taxon>Filarioidea</taxon>
        <taxon>Onchocercidae</taxon>
        <taxon>Wuchereria</taxon>
    </lineage>
</organism>
<proteinExistence type="predicted"/>